<dbReference type="Proteomes" id="UP000274695">
    <property type="component" value="Unassembled WGS sequence"/>
</dbReference>
<feature type="DNA-binding region" description="H-T-H motif" evidence="4">
    <location>
        <begin position="55"/>
        <end position="74"/>
    </location>
</feature>
<proteinExistence type="predicted"/>
<dbReference type="EMBL" id="PQGG01000003">
    <property type="protein sequence ID" value="POP54613.1"/>
    <property type="molecule type" value="Genomic_DNA"/>
</dbReference>
<dbReference type="PANTHER" id="PTHR30055:SF234">
    <property type="entry name" value="HTH-TYPE TRANSCRIPTIONAL REGULATOR BETI"/>
    <property type="match status" value="1"/>
</dbReference>
<evidence type="ECO:0000259" key="5">
    <source>
        <dbReference type="PROSITE" id="PS50977"/>
    </source>
</evidence>
<evidence type="ECO:0000256" key="4">
    <source>
        <dbReference type="PROSITE-ProRule" id="PRU00335"/>
    </source>
</evidence>
<evidence type="ECO:0000313" key="8">
    <source>
        <dbReference type="Proteomes" id="UP000237222"/>
    </source>
</evidence>
<reference evidence="7 9" key="2">
    <citation type="submission" date="2018-10" db="EMBL/GenBank/DDBJ databases">
        <title>Draft genome sequence of Zhongshania sp. DSW25-10.</title>
        <authorList>
            <person name="Oh J."/>
        </authorList>
    </citation>
    <scope>NUCLEOTIDE SEQUENCE [LARGE SCALE GENOMIC DNA]</scope>
    <source>
        <strain evidence="7 9">DSW25-10</strain>
    </source>
</reference>
<dbReference type="InterPro" id="IPR001647">
    <property type="entry name" value="HTH_TetR"/>
</dbReference>
<sequence length="221" mass="25332">MGHLRYIIRLQWRRRVKHHKHKVRKLRKVDHDSRREEVAAAAARLIANKGLEALTTRALAKELGCSIGVLSHYFSSKEEIVIAAFRWADQRIDLRMQEAVADESPNIQSFFPVIKAGLPLDVESDLEWRVRLNLHTFALTHDASLLAEREKNQQFRDLMTVMIAGMQDKGHVIKELSAEDITSLAFDLVNGMAKNLLMCPFEEREAKAEYLFRLIGYLGAV</sequence>
<organism evidence="6 8">
    <name type="scientific">Zhongshania marina</name>
    <dbReference type="NCBI Taxonomy" id="2304603"/>
    <lineage>
        <taxon>Bacteria</taxon>
        <taxon>Pseudomonadati</taxon>
        <taxon>Pseudomonadota</taxon>
        <taxon>Gammaproteobacteria</taxon>
        <taxon>Cellvibrionales</taxon>
        <taxon>Spongiibacteraceae</taxon>
        <taxon>Zhongshania</taxon>
    </lineage>
</organism>
<dbReference type="Proteomes" id="UP000237222">
    <property type="component" value="Unassembled WGS sequence"/>
</dbReference>
<reference evidence="6" key="1">
    <citation type="submission" date="2018-01" db="EMBL/GenBank/DDBJ databases">
        <authorList>
            <person name="Yu X.-D."/>
        </authorList>
    </citation>
    <scope>NUCLEOTIDE SEQUENCE</scope>
    <source>
        <strain evidence="6">ZX-21</strain>
    </source>
</reference>
<dbReference type="AlphaFoldDB" id="A0A2S4HKV0"/>
<evidence type="ECO:0000313" key="7">
    <source>
        <dbReference type="EMBL" id="RNL57514.1"/>
    </source>
</evidence>
<dbReference type="Gene3D" id="1.10.357.10">
    <property type="entry name" value="Tetracycline Repressor, domain 2"/>
    <property type="match status" value="1"/>
</dbReference>
<dbReference type="PRINTS" id="PR00455">
    <property type="entry name" value="HTHTETR"/>
</dbReference>
<dbReference type="GO" id="GO:0000976">
    <property type="term" value="F:transcription cis-regulatory region binding"/>
    <property type="evidence" value="ECO:0007669"/>
    <property type="project" value="TreeGrafter"/>
</dbReference>
<dbReference type="InterPro" id="IPR009057">
    <property type="entry name" value="Homeodomain-like_sf"/>
</dbReference>
<keyword evidence="2 4" id="KW-0238">DNA-binding</keyword>
<dbReference type="SUPFAM" id="SSF46689">
    <property type="entry name" value="Homeodomain-like"/>
    <property type="match status" value="1"/>
</dbReference>
<keyword evidence="9" id="KW-1185">Reference proteome</keyword>
<evidence type="ECO:0000313" key="9">
    <source>
        <dbReference type="Proteomes" id="UP000274695"/>
    </source>
</evidence>
<name>A0A2S4HKV0_9GAMM</name>
<dbReference type="InterPro" id="IPR050109">
    <property type="entry name" value="HTH-type_TetR-like_transc_reg"/>
</dbReference>
<evidence type="ECO:0000256" key="1">
    <source>
        <dbReference type="ARBA" id="ARBA00023015"/>
    </source>
</evidence>
<comment type="caution">
    <text evidence="6">The sequence shown here is derived from an EMBL/GenBank/DDBJ whole genome shotgun (WGS) entry which is preliminary data.</text>
</comment>
<dbReference type="Pfam" id="PF00440">
    <property type="entry name" value="TetR_N"/>
    <property type="match status" value="1"/>
</dbReference>
<evidence type="ECO:0000256" key="3">
    <source>
        <dbReference type="ARBA" id="ARBA00023163"/>
    </source>
</evidence>
<dbReference type="GO" id="GO:0003700">
    <property type="term" value="F:DNA-binding transcription factor activity"/>
    <property type="evidence" value="ECO:0007669"/>
    <property type="project" value="TreeGrafter"/>
</dbReference>
<dbReference type="EMBL" id="RHGB01000035">
    <property type="protein sequence ID" value="RNL57514.1"/>
    <property type="molecule type" value="Genomic_DNA"/>
</dbReference>
<protein>
    <submittedName>
        <fullName evidence="7">TetR/AcrR family transcriptional regulator</fullName>
    </submittedName>
</protein>
<keyword evidence="1" id="KW-0805">Transcription regulation</keyword>
<evidence type="ECO:0000313" key="6">
    <source>
        <dbReference type="EMBL" id="POP54613.1"/>
    </source>
</evidence>
<gene>
    <name evidence="6" type="ORF">C0068_01145</name>
    <name evidence="7" type="ORF">D0911_18685</name>
</gene>
<evidence type="ECO:0000256" key="2">
    <source>
        <dbReference type="ARBA" id="ARBA00023125"/>
    </source>
</evidence>
<accession>A0A2S4HKV0</accession>
<dbReference type="PROSITE" id="PS50977">
    <property type="entry name" value="HTH_TETR_2"/>
    <property type="match status" value="1"/>
</dbReference>
<keyword evidence="3" id="KW-0804">Transcription</keyword>
<feature type="domain" description="HTH tetR-type" evidence="5">
    <location>
        <begin position="32"/>
        <end position="92"/>
    </location>
</feature>
<dbReference type="PANTHER" id="PTHR30055">
    <property type="entry name" value="HTH-TYPE TRANSCRIPTIONAL REGULATOR RUTR"/>
    <property type="match status" value="1"/>
</dbReference>